<evidence type="ECO:0000313" key="4">
    <source>
        <dbReference type="RefSeq" id="XP_027115676.1"/>
    </source>
</evidence>
<reference evidence="4" key="2">
    <citation type="submission" date="2025-08" db="UniProtKB">
        <authorList>
            <consortium name="RefSeq"/>
        </authorList>
    </citation>
    <scope>IDENTIFICATION</scope>
    <source>
        <tissue evidence="4">Leaves</tissue>
    </source>
</reference>
<reference evidence="3" key="1">
    <citation type="journal article" date="2025" name="Foods">
        <title>Unveiling the Microbial Signatures of Arabica Coffee Cherries: Insights into Ripeness Specific Diversity, Functional Traits, and Implications for Quality and Safety.</title>
        <authorList>
            <consortium name="RefSeq"/>
            <person name="Tenea G.N."/>
            <person name="Cifuentes V."/>
            <person name="Reyes P."/>
            <person name="Cevallos-Vallejos M."/>
        </authorList>
    </citation>
    <scope>NUCLEOTIDE SEQUENCE [LARGE SCALE GENOMIC DNA]</scope>
</reference>
<protein>
    <submittedName>
        <fullName evidence="4">Uncharacterized protein</fullName>
    </submittedName>
</protein>
<evidence type="ECO:0000256" key="1">
    <source>
        <dbReference type="SAM" id="Coils"/>
    </source>
</evidence>
<dbReference type="PANTHER" id="PTHR38936:SF1">
    <property type="entry name" value="DUF641 DOMAIN-CONTAINING PROTEIN"/>
    <property type="match status" value="1"/>
</dbReference>
<feature type="region of interest" description="Disordered" evidence="2">
    <location>
        <begin position="1"/>
        <end position="81"/>
    </location>
</feature>
<feature type="compositionally biased region" description="Low complexity" evidence="2">
    <location>
        <begin position="45"/>
        <end position="61"/>
    </location>
</feature>
<dbReference type="PANTHER" id="PTHR38936">
    <property type="entry name" value="TITIN-LIKE ISOFORM X2"/>
    <property type="match status" value="1"/>
</dbReference>
<proteinExistence type="predicted"/>
<accession>A0A6P6V4H9</accession>
<gene>
    <name evidence="4" type="primary">LOC113733551</name>
</gene>
<sequence length="305" mass="34088">MGKKAKAKAKPKDDVFANGTSNPPLESVEDEQTSPNRLPSKKKASTSSLPLKKNSSKKALSNMARTVRRSGRLRNLQSAKPNQEMIVEKIDLAGSESEEESLDQQSNLEPFLHQENSEPIVQQLNAERIVQEVNTEAVVQEANSEPLVQPFNSQPISNQHNLEEKIGFLVQSVEEFKSQVVQGKKRPFPSETQHMELNYRSLYIESQKKVEALTEENHQLSKKLEFACGKVEAYEKMKDVFGNLKDMVLVSQLEKATEAAINFSAQAAVSKLNLPETTINGAAVPADERRTAFGATHKKYVRKKK</sequence>
<dbReference type="GeneID" id="113733551"/>
<dbReference type="AlphaFoldDB" id="A0A6P6V4H9"/>
<name>A0A6P6V4H9_COFAR</name>
<keyword evidence="3" id="KW-1185">Reference proteome</keyword>
<evidence type="ECO:0000313" key="3">
    <source>
        <dbReference type="Proteomes" id="UP001652660"/>
    </source>
</evidence>
<dbReference type="Proteomes" id="UP001652660">
    <property type="component" value="Chromosome 1e"/>
</dbReference>
<evidence type="ECO:0000256" key="2">
    <source>
        <dbReference type="SAM" id="MobiDB-lite"/>
    </source>
</evidence>
<organism evidence="3 4">
    <name type="scientific">Coffea arabica</name>
    <name type="common">Arabian coffee</name>
    <dbReference type="NCBI Taxonomy" id="13443"/>
    <lineage>
        <taxon>Eukaryota</taxon>
        <taxon>Viridiplantae</taxon>
        <taxon>Streptophyta</taxon>
        <taxon>Embryophyta</taxon>
        <taxon>Tracheophyta</taxon>
        <taxon>Spermatophyta</taxon>
        <taxon>Magnoliopsida</taxon>
        <taxon>eudicotyledons</taxon>
        <taxon>Gunneridae</taxon>
        <taxon>Pentapetalae</taxon>
        <taxon>asterids</taxon>
        <taxon>lamiids</taxon>
        <taxon>Gentianales</taxon>
        <taxon>Rubiaceae</taxon>
        <taxon>Ixoroideae</taxon>
        <taxon>Gardenieae complex</taxon>
        <taxon>Bertiereae - Coffeeae clade</taxon>
        <taxon>Coffeeae</taxon>
        <taxon>Coffea</taxon>
    </lineage>
</organism>
<dbReference type="RefSeq" id="XP_027115676.1">
    <property type="nucleotide sequence ID" value="XM_027259875.2"/>
</dbReference>
<feature type="coiled-coil region" evidence="1">
    <location>
        <begin position="203"/>
        <end position="230"/>
    </location>
</feature>
<keyword evidence="1" id="KW-0175">Coiled coil</keyword>